<name>A0ABR3VD18_9PEZI</name>
<dbReference type="Proteomes" id="UP001586593">
    <property type="component" value="Unassembled WGS sequence"/>
</dbReference>
<evidence type="ECO:0000313" key="2">
    <source>
        <dbReference type="Proteomes" id="UP001586593"/>
    </source>
</evidence>
<organism evidence="1 2">
    <name type="scientific">Phialemonium thermophilum</name>
    <dbReference type="NCBI Taxonomy" id="223376"/>
    <lineage>
        <taxon>Eukaryota</taxon>
        <taxon>Fungi</taxon>
        <taxon>Dikarya</taxon>
        <taxon>Ascomycota</taxon>
        <taxon>Pezizomycotina</taxon>
        <taxon>Sordariomycetes</taxon>
        <taxon>Sordariomycetidae</taxon>
        <taxon>Cephalothecales</taxon>
        <taxon>Cephalothecaceae</taxon>
        <taxon>Phialemonium</taxon>
    </lineage>
</organism>
<protein>
    <submittedName>
        <fullName evidence="1">Uncharacterized protein</fullName>
    </submittedName>
</protein>
<keyword evidence="2" id="KW-1185">Reference proteome</keyword>
<comment type="caution">
    <text evidence="1">The sequence shown here is derived from an EMBL/GenBank/DDBJ whole genome shotgun (WGS) entry which is preliminary data.</text>
</comment>
<evidence type="ECO:0000313" key="1">
    <source>
        <dbReference type="EMBL" id="KAL1839291.1"/>
    </source>
</evidence>
<proteinExistence type="predicted"/>
<gene>
    <name evidence="1" type="ORF">VTK73DRAFT_4074</name>
</gene>
<accession>A0ABR3VD18</accession>
<dbReference type="EMBL" id="JAZHXJ010002357">
    <property type="protein sequence ID" value="KAL1839291.1"/>
    <property type="molecule type" value="Genomic_DNA"/>
</dbReference>
<reference evidence="1 2" key="1">
    <citation type="journal article" date="2024" name="Commun. Biol.">
        <title>Comparative genomic analysis of thermophilic fungi reveals convergent evolutionary adaptations and gene losses.</title>
        <authorList>
            <person name="Steindorff A.S."/>
            <person name="Aguilar-Pontes M.V."/>
            <person name="Robinson A.J."/>
            <person name="Andreopoulos B."/>
            <person name="LaButti K."/>
            <person name="Kuo A."/>
            <person name="Mondo S."/>
            <person name="Riley R."/>
            <person name="Otillar R."/>
            <person name="Haridas S."/>
            <person name="Lipzen A."/>
            <person name="Grimwood J."/>
            <person name="Schmutz J."/>
            <person name="Clum A."/>
            <person name="Reid I.D."/>
            <person name="Moisan M.C."/>
            <person name="Butler G."/>
            <person name="Nguyen T.T.M."/>
            <person name="Dewar K."/>
            <person name="Conant G."/>
            <person name="Drula E."/>
            <person name="Henrissat B."/>
            <person name="Hansel C."/>
            <person name="Singer S."/>
            <person name="Hutchinson M.I."/>
            <person name="de Vries R.P."/>
            <person name="Natvig D.O."/>
            <person name="Powell A.J."/>
            <person name="Tsang A."/>
            <person name="Grigoriev I.V."/>
        </authorList>
    </citation>
    <scope>NUCLEOTIDE SEQUENCE [LARGE SCALE GENOMIC DNA]</scope>
    <source>
        <strain evidence="1 2">ATCC 24622</strain>
    </source>
</reference>
<sequence length="213" mass="24487">MPRKRRKSSMMSMMAVIWKNMRTRWPVALYLGRMRSSSSNLPAVRHSESLLVLVGFIWFSTSSKTKGWLQSLRSCMIMLLRPRAPVLPPLPSLTAIFWWVTICLYRRDCRAENLHLMTFSVLSGRSFSTSFLRRRSRKGRSTLCRRRMTRICSSSVSSILSWPPVLAKGVLNHSSKVLADLKMLGRTKLSMAHSSARLFCSGVPVRIRRKRVL</sequence>